<accession>A0A2T0BKC1</accession>
<evidence type="ECO:0008006" key="5">
    <source>
        <dbReference type="Google" id="ProtNLM"/>
    </source>
</evidence>
<dbReference type="RefSeq" id="WP_106058284.1">
    <property type="nucleotide sequence ID" value="NZ_PVXQ01000002.1"/>
</dbReference>
<dbReference type="Proteomes" id="UP000239471">
    <property type="component" value="Unassembled WGS sequence"/>
</dbReference>
<keyword evidence="2" id="KW-0472">Membrane</keyword>
<dbReference type="Pfam" id="PF06541">
    <property type="entry name" value="ABC_trans_CmpB"/>
    <property type="match status" value="1"/>
</dbReference>
<feature type="transmembrane region" description="Helical" evidence="2">
    <location>
        <begin position="64"/>
        <end position="84"/>
    </location>
</feature>
<feature type="transmembrane region" description="Helical" evidence="2">
    <location>
        <begin position="35"/>
        <end position="58"/>
    </location>
</feature>
<name>A0A2T0BKC1_9CLOT</name>
<protein>
    <recommendedName>
        <fullName evidence="5">ABC transporter permease</fullName>
    </recommendedName>
</protein>
<evidence type="ECO:0000313" key="4">
    <source>
        <dbReference type="Proteomes" id="UP000239471"/>
    </source>
</evidence>
<dbReference type="InterPro" id="IPR010540">
    <property type="entry name" value="CmpB_TMEM229"/>
</dbReference>
<keyword evidence="1" id="KW-0175">Coiled coil</keyword>
<dbReference type="OrthoDB" id="9789229at2"/>
<feature type="transmembrane region" description="Helical" evidence="2">
    <location>
        <begin position="105"/>
        <end position="129"/>
    </location>
</feature>
<comment type="caution">
    <text evidence="3">The sequence shown here is derived from an EMBL/GenBank/DDBJ whole genome shotgun (WGS) entry which is preliminary data.</text>
</comment>
<sequence length="285" mass="33204">MYFYIWSFFIYSFLGWCVEVIYATVNSRKFVNRGFLNGAVCPIYGFGVVIIIACLTPLKDNIIFAYIGSVLLISSLELITGWLLEKSFHQKWWDYSDMKFNINGYACLKFSLMWGLACLLILNIIDPIIYKMITLIPVTIGNIFLGMFFILIIIDVIVTIQSVINLNKVLKQLNEIALKMRRFSEEFGEKISSGSISFLEKGEELKNVLNEGRSYTSRVVEEKVEIMDQRLEKAKEQVYELEIKRKELLNKGIFGVKRLVQAFPRMKSNYYKELMEELKEKISKY</sequence>
<feature type="transmembrane region" description="Helical" evidence="2">
    <location>
        <begin position="6"/>
        <end position="23"/>
    </location>
</feature>
<evidence type="ECO:0000313" key="3">
    <source>
        <dbReference type="EMBL" id="PRR84309.1"/>
    </source>
</evidence>
<proteinExistence type="predicted"/>
<evidence type="ECO:0000256" key="2">
    <source>
        <dbReference type="SAM" id="Phobius"/>
    </source>
</evidence>
<evidence type="ECO:0000256" key="1">
    <source>
        <dbReference type="SAM" id="Coils"/>
    </source>
</evidence>
<keyword evidence="2" id="KW-1133">Transmembrane helix</keyword>
<gene>
    <name evidence="3" type="ORF">CLVI_02350</name>
</gene>
<feature type="transmembrane region" description="Helical" evidence="2">
    <location>
        <begin position="135"/>
        <end position="158"/>
    </location>
</feature>
<feature type="coiled-coil region" evidence="1">
    <location>
        <begin position="217"/>
        <end position="251"/>
    </location>
</feature>
<dbReference type="EMBL" id="PVXQ01000002">
    <property type="protein sequence ID" value="PRR84309.1"/>
    <property type="molecule type" value="Genomic_DNA"/>
</dbReference>
<keyword evidence="2" id="KW-0812">Transmembrane</keyword>
<reference evidence="3 4" key="1">
    <citation type="submission" date="2018-03" db="EMBL/GenBank/DDBJ databases">
        <title>Genome sequence of Clostridium vincentii DSM 10228.</title>
        <authorList>
            <person name="Poehlein A."/>
            <person name="Daniel R."/>
        </authorList>
    </citation>
    <scope>NUCLEOTIDE SEQUENCE [LARGE SCALE GENOMIC DNA]</scope>
    <source>
        <strain evidence="3 4">DSM 10228</strain>
    </source>
</reference>
<organism evidence="3 4">
    <name type="scientific">Clostridium vincentii</name>
    <dbReference type="NCBI Taxonomy" id="52704"/>
    <lineage>
        <taxon>Bacteria</taxon>
        <taxon>Bacillati</taxon>
        <taxon>Bacillota</taxon>
        <taxon>Clostridia</taxon>
        <taxon>Eubacteriales</taxon>
        <taxon>Clostridiaceae</taxon>
        <taxon>Clostridium</taxon>
    </lineage>
</organism>
<keyword evidence="4" id="KW-1185">Reference proteome</keyword>
<dbReference type="AlphaFoldDB" id="A0A2T0BKC1"/>